<dbReference type="PANTHER" id="PTHR42648:SF28">
    <property type="entry name" value="TRANSPOSON-ENCODED PROTEIN WITH RIBONUCLEASE H-LIKE AND RETROVIRUS ZINC FINGER-LIKE DOMAINS"/>
    <property type="match status" value="1"/>
</dbReference>
<dbReference type="InterPro" id="IPR039537">
    <property type="entry name" value="Retrotran_Ty1/copia-like"/>
</dbReference>
<proteinExistence type="predicted"/>
<accession>A0A438FU82</accession>
<dbReference type="Proteomes" id="UP000288805">
    <property type="component" value="Unassembled WGS sequence"/>
</dbReference>
<protein>
    <submittedName>
        <fullName evidence="1">Retrovirus-related Pol polyprotein from transposon TNT 1-94</fullName>
    </submittedName>
</protein>
<name>A0A438FU82_VITVI</name>
<dbReference type="PANTHER" id="PTHR42648">
    <property type="entry name" value="TRANSPOSASE, PUTATIVE-RELATED"/>
    <property type="match status" value="1"/>
</dbReference>
<organism evidence="1 2">
    <name type="scientific">Vitis vinifera</name>
    <name type="common">Grape</name>
    <dbReference type="NCBI Taxonomy" id="29760"/>
    <lineage>
        <taxon>Eukaryota</taxon>
        <taxon>Viridiplantae</taxon>
        <taxon>Streptophyta</taxon>
        <taxon>Embryophyta</taxon>
        <taxon>Tracheophyta</taxon>
        <taxon>Spermatophyta</taxon>
        <taxon>Magnoliopsida</taxon>
        <taxon>eudicotyledons</taxon>
        <taxon>Gunneridae</taxon>
        <taxon>Pentapetalae</taxon>
        <taxon>rosids</taxon>
        <taxon>Vitales</taxon>
        <taxon>Vitaceae</taxon>
        <taxon>Viteae</taxon>
        <taxon>Vitis</taxon>
    </lineage>
</organism>
<evidence type="ECO:0000313" key="2">
    <source>
        <dbReference type="Proteomes" id="UP000288805"/>
    </source>
</evidence>
<dbReference type="EMBL" id="QGNW01000738">
    <property type="protein sequence ID" value="RVW63522.1"/>
    <property type="molecule type" value="Genomic_DNA"/>
</dbReference>
<comment type="caution">
    <text evidence="1">The sequence shown here is derived from an EMBL/GenBank/DDBJ whole genome shotgun (WGS) entry which is preliminary data.</text>
</comment>
<evidence type="ECO:0000313" key="1">
    <source>
        <dbReference type="EMBL" id="RVW63522.1"/>
    </source>
</evidence>
<reference evidence="1 2" key="1">
    <citation type="journal article" date="2018" name="PLoS Genet.">
        <title>Population sequencing reveals clonal diversity and ancestral inbreeding in the grapevine cultivar Chardonnay.</title>
        <authorList>
            <person name="Roach M.J."/>
            <person name="Johnson D.L."/>
            <person name="Bohlmann J."/>
            <person name="van Vuuren H.J."/>
            <person name="Jones S.J."/>
            <person name="Pretorius I.S."/>
            <person name="Schmidt S.A."/>
            <person name="Borneman A.R."/>
        </authorList>
    </citation>
    <scope>NUCLEOTIDE SEQUENCE [LARGE SCALE GENOMIC DNA]</scope>
    <source>
        <strain evidence="2">cv. Chardonnay</strain>
        <tissue evidence="1">Leaf</tissue>
    </source>
</reference>
<dbReference type="AlphaFoldDB" id="A0A438FU82"/>
<gene>
    <name evidence="1" type="primary">POLX_3077</name>
    <name evidence="1" type="ORF">CK203_060866</name>
</gene>
<sequence length="174" mass="19887">MNRTLNERARSMRLHAGLPKIFWANAVSTAAYLINRGPLVPMEFRLLEEVWSGKEVMCKDRSTVMSDVTEIDKKKSEFVNLDELTESTVQKRCEEDKDNVNSQVDLSTPVAEVRRSSKNITPPQRYSPVLNYLMLTDGGELECYDEALQDENSSKWELAMKDEMDSLLGIRHGN</sequence>